<keyword evidence="3" id="KW-1185">Reference proteome</keyword>
<evidence type="ECO:0000313" key="2">
    <source>
        <dbReference type="EMBL" id="GIG11473.1"/>
    </source>
</evidence>
<reference evidence="2 3" key="1">
    <citation type="submission" date="2021-01" db="EMBL/GenBank/DDBJ databases">
        <title>Whole genome shotgun sequence of Catellatospora coxensis NBRC 107359.</title>
        <authorList>
            <person name="Komaki H."/>
            <person name="Tamura T."/>
        </authorList>
    </citation>
    <scope>NUCLEOTIDE SEQUENCE [LARGE SCALE GENOMIC DNA]</scope>
    <source>
        <strain evidence="2 3">NBRC 107359</strain>
    </source>
</reference>
<feature type="compositionally biased region" description="Basic and acidic residues" evidence="1">
    <location>
        <begin position="26"/>
        <end position="37"/>
    </location>
</feature>
<comment type="caution">
    <text evidence="2">The sequence shown here is derived from an EMBL/GenBank/DDBJ whole genome shotgun (WGS) entry which is preliminary data.</text>
</comment>
<gene>
    <name evidence="2" type="ORF">Cco03nite_81730</name>
</gene>
<accession>A0A8J3L470</accession>
<evidence type="ECO:0000256" key="1">
    <source>
        <dbReference type="SAM" id="MobiDB-lite"/>
    </source>
</evidence>
<organism evidence="2 3">
    <name type="scientific">Catellatospora coxensis</name>
    <dbReference type="NCBI Taxonomy" id="310354"/>
    <lineage>
        <taxon>Bacteria</taxon>
        <taxon>Bacillati</taxon>
        <taxon>Actinomycetota</taxon>
        <taxon>Actinomycetes</taxon>
        <taxon>Micromonosporales</taxon>
        <taxon>Micromonosporaceae</taxon>
        <taxon>Catellatospora</taxon>
    </lineage>
</organism>
<dbReference type="AlphaFoldDB" id="A0A8J3L470"/>
<feature type="region of interest" description="Disordered" evidence="1">
    <location>
        <begin position="1"/>
        <end position="72"/>
    </location>
</feature>
<dbReference type="EMBL" id="BONI01000139">
    <property type="protein sequence ID" value="GIG11473.1"/>
    <property type="molecule type" value="Genomic_DNA"/>
</dbReference>
<protein>
    <submittedName>
        <fullName evidence="2">Uncharacterized protein</fullName>
    </submittedName>
</protein>
<sequence length="72" mass="7632">MTAGPHTRNIEATEPAGRGRNRAARNGREHLPHDTAAHTRITPDPTILDETAAGSTTMPSRPAARHDTASPS</sequence>
<dbReference type="Proteomes" id="UP000630887">
    <property type="component" value="Unassembled WGS sequence"/>
</dbReference>
<evidence type="ECO:0000313" key="3">
    <source>
        <dbReference type="Proteomes" id="UP000630887"/>
    </source>
</evidence>
<proteinExistence type="predicted"/>
<name>A0A8J3L470_9ACTN</name>